<geneLocation type="plasmid" evidence="2 3">
    <name>pTT6-1</name>
</geneLocation>
<dbReference type="InterPro" id="IPR036928">
    <property type="entry name" value="AS_sf"/>
</dbReference>
<dbReference type="PANTHER" id="PTHR11895:SF176">
    <property type="entry name" value="AMIDASE AMID-RELATED"/>
    <property type="match status" value="1"/>
</dbReference>
<dbReference type="InterPro" id="IPR023631">
    <property type="entry name" value="Amidase_dom"/>
</dbReference>
<keyword evidence="3" id="KW-1185">Reference proteome</keyword>
<dbReference type="Gene3D" id="3.90.1300.10">
    <property type="entry name" value="Amidase signature (AS) domain"/>
    <property type="match status" value="1"/>
</dbReference>
<accession>A0ABX7BFN6</accession>
<sequence length="461" mass="50399">MMSRRVCEQSDVLRSSESATSYIRSRIEAARRTQGIFTELFEAEALWAARMLDDQADPPRCDGLSPALSVSIKDVFRVKGHIAHAGSHVFDDDAPAMRDAPVIAKLRRSGAVLLGYTTMSAFGQSSLGINEVFGTPKNPFDADRIPGGSSSGISVATALDITTAGLGTDTGGSVRIPSAFCGLVGYKPSRKRFSLMGVIPVARSMEAVGVVARTVETCITMDTALTGGLDTNFIACSQTQALRFAIPETYVVRHCDEAVWQSFRHAVSVLRDAGAQISYVPSNLFDEVDAVEPLSIIPAFEIYAWHRRLLETRGHLYEPAVRDLIESGRTIASREYARMQAWRKQFKSALEALIRHHGTLLTPAVCLLPPFRHEVEDAEAAMKLNRRMLTFTMFANLADSSSLTLPWQTNLASLPIGLMLTGCCDQDQRILDEGLAVQHIIRQVTGHDTGQENSATLSVQR</sequence>
<reference evidence="2" key="1">
    <citation type="submission" date="2021-02" db="EMBL/GenBank/DDBJ databases">
        <title>Skermanella TT6 skin isolate.</title>
        <authorList>
            <person name="Lee K."/>
            <person name="Ganzorig M."/>
        </authorList>
    </citation>
    <scope>NUCLEOTIDE SEQUENCE</scope>
    <source>
        <strain evidence="2">TT6</strain>
    </source>
</reference>
<name>A0ABX7BFN6_9PROT</name>
<gene>
    <name evidence="2" type="ORF">IGS68_29205</name>
</gene>
<protein>
    <recommendedName>
        <fullName evidence="1">Amidase domain-containing protein</fullName>
    </recommendedName>
</protein>
<feature type="domain" description="Amidase" evidence="1">
    <location>
        <begin position="20"/>
        <end position="431"/>
    </location>
</feature>
<dbReference type="PROSITE" id="PS00571">
    <property type="entry name" value="AMIDASES"/>
    <property type="match status" value="1"/>
</dbReference>
<dbReference type="PANTHER" id="PTHR11895">
    <property type="entry name" value="TRANSAMIDASE"/>
    <property type="match status" value="1"/>
</dbReference>
<dbReference type="EMBL" id="CP067421">
    <property type="protein sequence ID" value="QQP93203.1"/>
    <property type="molecule type" value="Genomic_DNA"/>
</dbReference>
<dbReference type="InterPro" id="IPR000120">
    <property type="entry name" value="Amidase"/>
</dbReference>
<dbReference type="InterPro" id="IPR020556">
    <property type="entry name" value="Amidase_CS"/>
</dbReference>
<keyword evidence="2" id="KW-0614">Plasmid</keyword>
<evidence type="ECO:0000313" key="2">
    <source>
        <dbReference type="EMBL" id="QQP93203.1"/>
    </source>
</evidence>
<evidence type="ECO:0000313" key="3">
    <source>
        <dbReference type="Proteomes" id="UP000595197"/>
    </source>
</evidence>
<evidence type="ECO:0000259" key="1">
    <source>
        <dbReference type="Pfam" id="PF01425"/>
    </source>
</evidence>
<dbReference type="Proteomes" id="UP000595197">
    <property type="component" value="Plasmid pTT6-1"/>
</dbReference>
<organism evidence="2 3">
    <name type="scientific">Skermanella cutis</name>
    <dbReference type="NCBI Taxonomy" id="2775420"/>
    <lineage>
        <taxon>Bacteria</taxon>
        <taxon>Pseudomonadati</taxon>
        <taxon>Pseudomonadota</taxon>
        <taxon>Alphaproteobacteria</taxon>
        <taxon>Rhodospirillales</taxon>
        <taxon>Azospirillaceae</taxon>
        <taxon>Skermanella</taxon>
    </lineage>
</organism>
<proteinExistence type="predicted"/>
<dbReference type="SUPFAM" id="SSF75304">
    <property type="entry name" value="Amidase signature (AS) enzymes"/>
    <property type="match status" value="1"/>
</dbReference>
<dbReference type="Pfam" id="PF01425">
    <property type="entry name" value="Amidase"/>
    <property type="match status" value="1"/>
</dbReference>
<dbReference type="RefSeq" id="WP_201082638.1">
    <property type="nucleotide sequence ID" value="NZ_CP067421.1"/>
</dbReference>